<name>A0ABX0SYS5_9PSEU</name>
<gene>
    <name evidence="2" type="ORF">FHX46_004079</name>
</gene>
<reference evidence="2 3" key="1">
    <citation type="submission" date="2020-03" db="EMBL/GenBank/DDBJ databases">
        <title>Sequencing the genomes of 1000 actinobacteria strains.</title>
        <authorList>
            <person name="Klenk H.-P."/>
        </authorList>
    </citation>
    <scope>NUCLEOTIDE SEQUENCE [LARGE SCALE GENOMIC DNA]</scope>
    <source>
        <strain evidence="2 3">DSM 45668</strain>
    </source>
</reference>
<evidence type="ECO:0000256" key="1">
    <source>
        <dbReference type="SAM" id="SignalP"/>
    </source>
</evidence>
<feature type="chain" id="PRO_5046284950" evidence="1">
    <location>
        <begin position="30"/>
        <end position="136"/>
    </location>
</feature>
<evidence type="ECO:0000313" key="2">
    <source>
        <dbReference type="EMBL" id="NIH81549.1"/>
    </source>
</evidence>
<evidence type="ECO:0000313" key="3">
    <source>
        <dbReference type="Proteomes" id="UP000754495"/>
    </source>
</evidence>
<sequence>MKFHRGVRAAVALSSAVLGVLALHGTASARPLPPDGGSWDYVWTGKAGDFKVYVKVYEDIISICDTKADGFKPHLRVFTEDSKIQRYEFWAKDGKGTCDSRSALQGGKWDLPEGQTITIDACANMKCGRWEFKNNR</sequence>
<protein>
    <submittedName>
        <fullName evidence="2">Uncharacterized protein</fullName>
    </submittedName>
</protein>
<keyword evidence="3" id="KW-1185">Reference proteome</keyword>
<feature type="signal peptide" evidence="1">
    <location>
        <begin position="1"/>
        <end position="29"/>
    </location>
</feature>
<comment type="caution">
    <text evidence="2">The sequence shown here is derived from an EMBL/GenBank/DDBJ whole genome shotgun (WGS) entry which is preliminary data.</text>
</comment>
<dbReference type="Proteomes" id="UP000754495">
    <property type="component" value="Unassembled WGS sequence"/>
</dbReference>
<dbReference type="RefSeq" id="WP_167117426.1">
    <property type="nucleotide sequence ID" value="NZ_JAANOU010000001.1"/>
</dbReference>
<dbReference type="EMBL" id="JAANOU010000001">
    <property type="protein sequence ID" value="NIH81549.1"/>
    <property type="molecule type" value="Genomic_DNA"/>
</dbReference>
<keyword evidence="1" id="KW-0732">Signal</keyword>
<organism evidence="2 3">
    <name type="scientific">Amycolatopsis viridis</name>
    <dbReference type="NCBI Taxonomy" id="185678"/>
    <lineage>
        <taxon>Bacteria</taxon>
        <taxon>Bacillati</taxon>
        <taxon>Actinomycetota</taxon>
        <taxon>Actinomycetes</taxon>
        <taxon>Pseudonocardiales</taxon>
        <taxon>Pseudonocardiaceae</taxon>
        <taxon>Amycolatopsis</taxon>
    </lineage>
</organism>
<accession>A0ABX0SYS5</accession>
<proteinExistence type="predicted"/>